<evidence type="ECO:0000313" key="2">
    <source>
        <dbReference type="Proteomes" id="UP000634136"/>
    </source>
</evidence>
<gene>
    <name evidence="1" type="ORF">G2W53_033332</name>
</gene>
<comment type="caution">
    <text evidence="1">The sequence shown here is derived from an EMBL/GenBank/DDBJ whole genome shotgun (WGS) entry which is preliminary data.</text>
</comment>
<protein>
    <submittedName>
        <fullName evidence="1">Uncharacterized protein</fullName>
    </submittedName>
</protein>
<accession>A0A834T0Z5</accession>
<name>A0A834T0Z5_9FABA</name>
<dbReference type="AlphaFoldDB" id="A0A834T0Z5"/>
<dbReference type="Proteomes" id="UP000634136">
    <property type="component" value="Unassembled WGS sequence"/>
</dbReference>
<sequence>MEVHKIGEANHGVAETAISGLPFAVHSHHEWSHCQLKTEDGDSKFDTVRGVDGDVVRCWRSRTASTKILGQVESWFTLP</sequence>
<proteinExistence type="predicted"/>
<evidence type="ECO:0000313" key="1">
    <source>
        <dbReference type="EMBL" id="KAF7812356.1"/>
    </source>
</evidence>
<dbReference type="EMBL" id="JAAIUW010000010">
    <property type="protein sequence ID" value="KAF7812356.1"/>
    <property type="molecule type" value="Genomic_DNA"/>
</dbReference>
<keyword evidence="2" id="KW-1185">Reference proteome</keyword>
<organism evidence="1 2">
    <name type="scientific">Senna tora</name>
    <dbReference type="NCBI Taxonomy" id="362788"/>
    <lineage>
        <taxon>Eukaryota</taxon>
        <taxon>Viridiplantae</taxon>
        <taxon>Streptophyta</taxon>
        <taxon>Embryophyta</taxon>
        <taxon>Tracheophyta</taxon>
        <taxon>Spermatophyta</taxon>
        <taxon>Magnoliopsida</taxon>
        <taxon>eudicotyledons</taxon>
        <taxon>Gunneridae</taxon>
        <taxon>Pentapetalae</taxon>
        <taxon>rosids</taxon>
        <taxon>fabids</taxon>
        <taxon>Fabales</taxon>
        <taxon>Fabaceae</taxon>
        <taxon>Caesalpinioideae</taxon>
        <taxon>Cassia clade</taxon>
        <taxon>Senna</taxon>
    </lineage>
</organism>
<reference evidence="1" key="1">
    <citation type="submission" date="2020-09" db="EMBL/GenBank/DDBJ databases">
        <title>Genome-Enabled Discovery of Anthraquinone Biosynthesis in Senna tora.</title>
        <authorList>
            <person name="Kang S.-H."/>
            <person name="Pandey R.P."/>
            <person name="Lee C.-M."/>
            <person name="Sim J.-S."/>
            <person name="Jeong J.-T."/>
            <person name="Choi B.-S."/>
            <person name="Jung M."/>
            <person name="Ginzburg D."/>
            <person name="Zhao K."/>
            <person name="Won S.Y."/>
            <person name="Oh T.-J."/>
            <person name="Yu Y."/>
            <person name="Kim N.-H."/>
            <person name="Lee O.R."/>
            <person name="Lee T.-H."/>
            <person name="Bashyal P."/>
            <person name="Kim T.-S."/>
            <person name="Lee W.-H."/>
            <person name="Kawkins C."/>
            <person name="Kim C.-K."/>
            <person name="Kim J.S."/>
            <person name="Ahn B.O."/>
            <person name="Rhee S.Y."/>
            <person name="Sohng J.K."/>
        </authorList>
    </citation>
    <scope>NUCLEOTIDE SEQUENCE</scope>
    <source>
        <tissue evidence="1">Leaf</tissue>
    </source>
</reference>